<protein>
    <submittedName>
        <fullName evidence="1">Uncharacterized protein</fullName>
    </submittedName>
</protein>
<keyword evidence="2" id="KW-1185">Reference proteome</keyword>
<evidence type="ECO:0000313" key="2">
    <source>
        <dbReference type="Proteomes" id="UP001642540"/>
    </source>
</evidence>
<evidence type="ECO:0000313" key="1">
    <source>
        <dbReference type="EMBL" id="CAL8135730.1"/>
    </source>
</evidence>
<comment type="caution">
    <text evidence="1">The sequence shown here is derived from an EMBL/GenBank/DDBJ whole genome shotgun (WGS) entry which is preliminary data.</text>
</comment>
<proteinExistence type="predicted"/>
<reference evidence="1 2" key="1">
    <citation type="submission" date="2024-08" db="EMBL/GenBank/DDBJ databases">
        <authorList>
            <person name="Cucini C."/>
            <person name="Frati F."/>
        </authorList>
    </citation>
    <scope>NUCLEOTIDE SEQUENCE [LARGE SCALE GENOMIC DNA]</scope>
</reference>
<dbReference type="EMBL" id="CAXLJM020000109">
    <property type="protein sequence ID" value="CAL8135730.1"/>
    <property type="molecule type" value="Genomic_DNA"/>
</dbReference>
<name>A0ABP1RU65_9HEXA</name>
<organism evidence="1 2">
    <name type="scientific">Orchesella dallaii</name>
    <dbReference type="NCBI Taxonomy" id="48710"/>
    <lineage>
        <taxon>Eukaryota</taxon>
        <taxon>Metazoa</taxon>
        <taxon>Ecdysozoa</taxon>
        <taxon>Arthropoda</taxon>
        <taxon>Hexapoda</taxon>
        <taxon>Collembola</taxon>
        <taxon>Entomobryomorpha</taxon>
        <taxon>Entomobryoidea</taxon>
        <taxon>Orchesellidae</taxon>
        <taxon>Orchesellinae</taxon>
        <taxon>Orchesella</taxon>
    </lineage>
</organism>
<accession>A0ABP1RU65</accession>
<gene>
    <name evidence="1" type="ORF">ODALV1_LOCUS26113</name>
</gene>
<dbReference type="Proteomes" id="UP001642540">
    <property type="component" value="Unassembled WGS sequence"/>
</dbReference>
<sequence>MESTDFYCAEDDHSLPKDKDVFNIPKEGGTNGHVLWFPPTLLLHSKRRKKRESSNQTFPCLMWSLYPSMRKTGDDSPLLSTKIDHTKMSIWRAVNSLENHENLQDISKHPTPICGHSAAS</sequence>